<dbReference type="InterPro" id="IPR053723">
    <property type="entry name" value="Secretoglobin_Domain_sf"/>
</dbReference>
<dbReference type="AlphaFoldDB" id="A0A2U4BTV8"/>
<reference evidence="7" key="1">
    <citation type="submission" date="2025-08" db="UniProtKB">
        <authorList>
            <consortium name="RefSeq"/>
        </authorList>
    </citation>
    <scope>IDENTIFICATION</scope>
    <source>
        <tissue evidence="7">Spleen</tissue>
    </source>
</reference>
<dbReference type="RefSeq" id="XP_019796637.1">
    <property type="nucleotide sequence ID" value="XM_019941078.2"/>
</dbReference>
<dbReference type="SUPFAM" id="SSF48201">
    <property type="entry name" value="Uteroglobin-like"/>
    <property type="match status" value="1"/>
</dbReference>
<dbReference type="InterPro" id="IPR016126">
    <property type="entry name" value="Secretoglobin"/>
</dbReference>
<sequence>MKGTLLVLALLVTRELTFETAEACPIFYRVVSTVVLGSRTLLDLALETVGTTEREKADIEKLQDCYNELGFLDKLKPLKLMVIYSPHPPP</sequence>
<evidence type="ECO:0000313" key="7">
    <source>
        <dbReference type="RefSeq" id="XP_019796637.1"/>
    </source>
</evidence>
<gene>
    <name evidence="7" type="primary">LOC101323873</name>
</gene>
<evidence type="ECO:0000256" key="3">
    <source>
        <dbReference type="ARBA" id="ARBA00022525"/>
    </source>
</evidence>
<feature type="signal peptide" evidence="5">
    <location>
        <begin position="1"/>
        <end position="23"/>
    </location>
</feature>
<name>A0A2U4BTV8_TURTR</name>
<protein>
    <submittedName>
        <fullName evidence="7">LOW QUALITY PROTEIN: androgen-binding protein homolog</fullName>
    </submittedName>
</protein>
<comment type="similarity">
    <text evidence="2">Belongs to the secretoglobin family.</text>
</comment>
<evidence type="ECO:0000256" key="5">
    <source>
        <dbReference type="SAM" id="SignalP"/>
    </source>
</evidence>
<feature type="chain" id="PRO_5015732190" evidence="5">
    <location>
        <begin position="24"/>
        <end position="90"/>
    </location>
</feature>
<comment type="subcellular location">
    <subcellularLocation>
        <location evidence="1">Secreted</location>
    </subcellularLocation>
</comment>
<organism evidence="6 7">
    <name type="scientific">Tursiops truncatus</name>
    <name type="common">Atlantic bottle-nosed dolphin</name>
    <name type="synonym">Delphinus truncatus</name>
    <dbReference type="NCBI Taxonomy" id="9739"/>
    <lineage>
        <taxon>Eukaryota</taxon>
        <taxon>Metazoa</taxon>
        <taxon>Chordata</taxon>
        <taxon>Craniata</taxon>
        <taxon>Vertebrata</taxon>
        <taxon>Euteleostomi</taxon>
        <taxon>Mammalia</taxon>
        <taxon>Eutheria</taxon>
        <taxon>Laurasiatheria</taxon>
        <taxon>Artiodactyla</taxon>
        <taxon>Whippomorpha</taxon>
        <taxon>Cetacea</taxon>
        <taxon>Odontoceti</taxon>
        <taxon>Delphinidae</taxon>
        <taxon>Tursiops</taxon>
    </lineage>
</organism>
<dbReference type="Gene3D" id="1.20.920.50">
    <property type="match status" value="1"/>
</dbReference>
<dbReference type="GO" id="GO:0005615">
    <property type="term" value="C:extracellular space"/>
    <property type="evidence" value="ECO:0007669"/>
    <property type="project" value="InterPro"/>
</dbReference>
<evidence type="ECO:0000256" key="4">
    <source>
        <dbReference type="ARBA" id="ARBA00022729"/>
    </source>
</evidence>
<dbReference type="InterPro" id="IPR015332">
    <property type="entry name" value="CH2-like"/>
</dbReference>
<evidence type="ECO:0000256" key="2">
    <source>
        <dbReference type="ARBA" id="ARBA00008650"/>
    </source>
</evidence>
<accession>A0A2U4BTV8</accession>
<dbReference type="OrthoDB" id="9591489at2759"/>
<proteinExistence type="inferred from homology"/>
<evidence type="ECO:0000256" key="1">
    <source>
        <dbReference type="ARBA" id="ARBA00004613"/>
    </source>
</evidence>
<dbReference type="InParanoid" id="A0A2U4BTV8"/>
<dbReference type="Proteomes" id="UP000245320">
    <property type="component" value="Chromosome 19"/>
</dbReference>
<dbReference type="PANTHER" id="PTHR31708">
    <property type="entry name" value="ABPBG26-RELATED"/>
    <property type="match status" value="1"/>
</dbReference>
<keyword evidence="6" id="KW-1185">Reference proteome</keyword>
<keyword evidence="3" id="KW-0964">Secreted</keyword>
<dbReference type="PANTHER" id="PTHR31708:SF0">
    <property type="entry name" value="ABPBG26-RELATED"/>
    <property type="match status" value="1"/>
</dbReference>
<dbReference type="PROSITE" id="PS51311">
    <property type="entry name" value="SCGB"/>
    <property type="match status" value="1"/>
</dbReference>
<dbReference type="Pfam" id="PF09252">
    <property type="entry name" value="Feld-I_B"/>
    <property type="match status" value="1"/>
</dbReference>
<dbReference type="InterPro" id="IPR035960">
    <property type="entry name" value="Secretoglobin_sf"/>
</dbReference>
<keyword evidence="4 5" id="KW-0732">Signal</keyword>
<evidence type="ECO:0000313" key="6">
    <source>
        <dbReference type="Proteomes" id="UP000245320"/>
    </source>
</evidence>